<sequence length="64" mass="6967">MLTQQRSTLAFGHTTPHTELDAVVERIGSAFELYRAVAADDRSLPLSRTTNEELIGVLTAAARP</sequence>
<dbReference type="eggNOG" id="ENOG5031W29">
    <property type="taxonomic scope" value="Bacteria"/>
</dbReference>
<keyword evidence="2" id="KW-1185">Reference proteome</keyword>
<reference evidence="1 2" key="1">
    <citation type="submission" date="2012-12" db="EMBL/GenBank/DDBJ databases">
        <title>Whole genome shotgun sequence of Gordonia aichiensis NBRC 108223.</title>
        <authorList>
            <person name="Isaki-Nakamura S."/>
            <person name="Hosoyama A."/>
            <person name="Tsuchikane K."/>
            <person name="Ando Y."/>
            <person name="Baba S."/>
            <person name="Ohji S."/>
            <person name="Hamada M."/>
            <person name="Tamura T."/>
            <person name="Yamazoe A."/>
            <person name="Yamazaki S."/>
            <person name="Fujita N."/>
        </authorList>
    </citation>
    <scope>NUCLEOTIDE SEQUENCE [LARGE SCALE GENOMIC DNA]</scope>
    <source>
        <strain evidence="1 2">NBRC 108223</strain>
    </source>
</reference>
<accession>L7KGT0</accession>
<gene>
    <name evidence="1" type="ORF">GOACH_04_00920</name>
</gene>
<dbReference type="EMBL" id="BANR01000004">
    <property type="protein sequence ID" value="GAC47696.1"/>
    <property type="molecule type" value="Genomic_DNA"/>
</dbReference>
<dbReference type="AlphaFoldDB" id="L7KGT0"/>
<evidence type="ECO:0000313" key="1">
    <source>
        <dbReference type="EMBL" id="GAC47696.1"/>
    </source>
</evidence>
<comment type="caution">
    <text evidence="1">The sequence shown here is derived from an EMBL/GenBank/DDBJ whole genome shotgun (WGS) entry which is preliminary data.</text>
</comment>
<protein>
    <submittedName>
        <fullName evidence="1">Uncharacterized protein</fullName>
    </submittedName>
</protein>
<dbReference type="Proteomes" id="UP000010988">
    <property type="component" value="Unassembled WGS sequence"/>
</dbReference>
<evidence type="ECO:0000313" key="2">
    <source>
        <dbReference type="Proteomes" id="UP000010988"/>
    </source>
</evidence>
<dbReference type="STRING" id="1220583.GOACH_04_00920"/>
<proteinExistence type="predicted"/>
<name>L7KGT0_9ACTN</name>
<organism evidence="1 2">
    <name type="scientific">Gordonia aichiensis NBRC 108223</name>
    <dbReference type="NCBI Taxonomy" id="1220583"/>
    <lineage>
        <taxon>Bacteria</taxon>
        <taxon>Bacillati</taxon>
        <taxon>Actinomycetota</taxon>
        <taxon>Actinomycetes</taxon>
        <taxon>Mycobacteriales</taxon>
        <taxon>Gordoniaceae</taxon>
        <taxon>Gordonia</taxon>
    </lineage>
</organism>